<keyword evidence="2" id="KW-1185">Reference proteome</keyword>
<organism evidence="1 2">
    <name type="scientific">Venturia effusa</name>
    <dbReference type="NCBI Taxonomy" id="50376"/>
    <lineage>
        <taxon>Eukaryota</taxon>
        <taxon>Fungi</taxon>
        <taxon>Dikarya</taxon>
        <taxon>Ascomycota</taxon>
        <taxon>Pezizomycotina</taxon>
        <taxon>Dothideomycetes</taxon>
        <taxon>Pleosporomycetidae</taxon>
        <taxon>Venturiales</taxon>
        <taxon>Venturiaceae</taxon>
        <taxon>Venturia</taxon>
    </lineage>
</organism>
<evidence type="ECO:0000313" key="1">
    <source>
        <dbReference type="EMBL" id="QDS70752.1"/>
    </source>
</evidence>
<evidence type="ECO:0000313" key="2">
    <source>
        <dbReference type="Proteomes" id="UP000316270"/>
    </source>
</evidence>
<dbReference type="Proteomes" id="UP000316270">
    <property type="component" value="Chromosome 5"/>
</dbReference>
<dbReference type="EMBL" id="CP042189">
    <property type="protein sequence ID" value="QDS70752.1"/>
    <property type="molecule type" value="Genomic_DNA"/>
</dbReference>
<accession>A0A517L534</accession>
<gene>
    <name evidence="1" type="ORF">FKW77_003449</name>
</gene>
<sequence>MVKIWDAVTFPATQVQDFRSFVAFRTETLHVEFNHWKWTDELHLATASSMEILLYYCFRHGKDKEAEWGVKTGIDRAVDGYYKSWKEAQMARRVDEVFEVVATLDVD</sequence>
<protein>
    <submittedName>
        <fullName evidence="1">Uncharacterized protein</fullName>
    </submittedName>
</protein>
<reference evidence="1 2" key="1">
    <citation type="submission" date="2019-07" db="EMBL/GenBank/DDBJ databases">
        <title>Finished genome of Venturia effusa.</title>
        <authorList>
            <person name="Young C.A."/>
            <person name="Cox M.P."/>
            <person name="Ganley A.R.D."/>
            <person name="David W.J."/>
        </authorList>
    </citation>
    <scope>NUCLEOTIDE SEQUENCE [LARGE SCALE GENOMIC DNA]</scope>
    <source>
        <strain evidence="2">albino</strain>
    </source>
</reference>
<proteinExistence type="predicted"/>
<dbReference type="AlphaFoldDB" id="A0A517L534"/>
<name>A0A517L534_9PEZI</name>